<dbReference type="AlphaFoldDB" id="A0AAW3F895"/>
<organism evidence="1 2">
    <name type="scientific">Burkholderia gladioli</name>
    <name type="common">Pseudomonas marginata</name>
    <name type="synonym">Phytomonas marginata</name>
    <dbReference type="NCBI Taxonomy" id="28095"/>
    <lineage>
        <taxon>Bacteria</taxon>
        <taxon>Pseudomonadati</taxon>
        <taxon>Pseudomonadota</taxon>
        <taxon>Betaproteobacteria</taxon>
        <taxon>Burkholderiales</taxon>
        <taxon>Burkholderiaceae</taxon>
        <taxon>Burkholderia</taxon>
    </lineage>
</organism>
<dbReference type="Proteomes" id="UP000029590">
    <property type="component" value="Unassembled WGS sequence"/>
</dbReference>
<sequence>MILNIETAPLDDACKAILTKLKLNGFDEAGVPYVVDESFISEAELSYLLQHGGMNIDTGNANYFGGVLGNYAKPKFGPEVGKISFKLKMNLA</sequence>
<comment type="caution">
    <text evidence="1">The sequence shown here is derived from an EMBL/GenBank/DDBJ whole genome shotgun (WGS) entry which is preliminary data.</text>
</comment>
<evidence type="ECO:0000313" key="2">
    <source>
        <dbReference type="Proteomes" id="UP000029590"/>
    </source>
</evidence>
<accession>A0AAW3F895</accession>
<reference evidence="1 2" key="1">
    <citation type="submission" date="2014-04" db="EMBL/GenBank/DDBJ databases">
        <authorList>
            <person name="Bishop-Lilly K.A."/>
            <person name="Broomall S.M."/>
            <person name="Chain P.S."/>
            <person name="Chertkov O."/>
            <person name="Coyne S.R."/>
            <person name="Daligault H.E."/>
            <person name="Davenport K.W."/>
            <person name="Erkkila T."/>
            <person name="Frey K.G."/>
            <person name="Gibbons H.S."/>
            <person name="Gu W."/>
            <person name="Jaissle J."/>
            <person name="Johnson S.L."/>
            <person name="Koroleva G.I."/>
            <person name="Ladner J.T."/>
            <person name="Lo C.-C."/>
            <person name="Minogue T.D."/>
            <person name="Munk C."/>
            <person name="Palacios G.F."/>
            <person name="Redden C.L."/>
            <person name="Rosenzweig C.N."/>
            <person name="Scholz M.B."/>
            <person name="Teshima H."/>
            <person name="Xu Y."/>
        </authorList>
    </citation>
    <scope>NUCLEOTIDE SEQUENCE [LARGE SCALE GENOMIC DNA]</scope>
    <source>
        <strain evidence="2">gladioli</strain>
    </source>
</reference>
<name>A0AAW3F895_BURGA</name>
<dbReference type="RefSeq" id="WP_036047882.1">
    <property type="nucleotide sequence ID" value="NZ_CADEVY010000012.1"/>
</dbReference>
<gene>
    <name evidence="1" type="ORF">DM48_3362</name>
</gene>
<dbReference type="EMBL" id="JPGG01000015">
    <property type="protein sequence ID" value="KGC16566.1"/>
    <property type="molecule type" value="Genomic_DNA"/>
</dbReference>
<evidence type="ECO:0000313" key="1">
    <source>
        <dbReference type="EMBL" id="KGC16566.1"/>
    </source>
</evidence>
<protein>
    <submittedName>
        <fullName evidence="1">Uncharacterized protein</fullName>
    </submittedName>
</protein>
<dbReference type="KEGG" id="bgo:BM43_7498"/>
<proteinExistence type="predicted"/>